<evidence type="ECO:0000256" key="1">
    <source>
        <dbReference type="ARBA" id="ARBA00009995"/>
    </source>
</evidence>
<name>A0A8B8PNA3_9MYRT</name>
<evidence type="ECO:0000256" key="3">
    <source>
        <dbReference type="RuleBase" id="RU003718"/>
    </source>
</evidence>
<accession>A0A8B8PNA3</accession>
<evidence type="ECO:0000313" key="5">
    <source>
        <dbReference type="Proteomes" id="UP000827889"/>
    </source>
</evidence>
<dbReference type="OrthoDB" id="5835829at2759"/>
<protein>
    <recommendedName>
        <fullName evidence="4">Glycosyltransferase</fullName>
        <ecNumber evidence="4">2.4.1.-</ecNumber>
    </recommendedName>
</protein>
<keyword evidence="2 3" id="KW-0808">Transferase</keyword>
<proteinExistence type="inferred from homology"/>
<comment type="similarity">
    <text evidence="1 3">Belongs to the UDP-glycosyltransferase family.</text>
</comment>
<dbReference type="KEGG" id="rarg:115744584"/>
<dbReference type="PANTHER" id="PTHR48045:SF34">
    <property type="entry name" value="ISOFLAVONE 7-O-GLUCOSYLTRANSFERASE 1-LIKE"/>
    <property type="match status" value="1"/>
</dbReference>
<evidence type="ECO:0000313" key="6">
    <source>
        <dbReference type="RefSeq" id="XP_030535688.1"/>
    </source>
</evidence>
<dbReference type="GeneID" id="115744584"/>
<dbReference type="SUPFAM" id="SSF53756">
    <property type="entry name" value="UDP-Glycosyltransferase/glycogen phosphorylase"/>
    <property type="match status" value="1"/>
</dbReference>
<dbReference type="AlphaFoldDB" id="A0A8B8PNA3"/>
<dbReference type="RefSeq" id="XP_030535688.1">
    <property type="nucleotide sequence ID" value="XM_030679828.2"/>
</dbReference>
<keyword evidence="5" id="KW-1185">Reference proteome</keyword>
<dbReference type="Proteomes" id="UP000827889">
    <property type="component" value="Chromosome 4"/>
</dbReference>
<dbReference type="GO" id="GO:0008194">
    <property type="term" value="F:UDP-glycosyltransferase activity"/>
    <property type="evidence" value="ECO:0007669"/>
    <property type="project" value="InterPro"/>
</dbReference>
<dbReference type="PANTHER" id="PTHR48045">
    <property type="entry name" value="UDP-GLYCOSYLTRANSFERASE 72B1"/>
    <property type="match status" value="1"/>
</dbReference>
<dbReference type="InterPro" id="IPR035595">
    <property type="entry name" value="UDP_glycos_trans_CS"/>
</dbReference>
<dbReference type="PROSITE" id="PS00375">
    <property type="entry name" value="UDPGT"/>
    <property type="match status" value="1"/>
</dbReference>
<keyword evidence="3" id="KW-0328">Glycosyltransferase</keyword>
<dbReference type="FunFam" id="3.40.50.2000:FF:000060">
    <property type="entry name" value="Glycosyltransferase"/>
    <property type="match status" value="1"/>
</dbReference>
<dbReference type="Gene3D" id="3.40.50.2000">
    <property type="entry name" value="Glycogen Phosphorylase B"/>
    <property type="match status" value="2"/>
</dbReference>
<gene>
    <name evidence="6" type="primary">LOC115744584</name>
</gene>
<dbReference type="Pfam" id="PF00201">
    <property type="entry name" value="UDPGT"/>
    <property type="match status" value="1"/>
</dbReference>
<sequence length="449" mass="48882">MAGTEDSPTGKHVAVFAFPFATHALALLRLVRRIAEASPATMFSFLSSEKSNLACFSGGRRDDGGTCPNLVAYDVWDGAPEGYVPSGRNPVEPVEIFLRAVPGNFESVLRAAERERGCNITCLLTDAFYWFGADMARERSVPWVPVWTAGPSALIAHMETDSIRQIFGTSGKMLDAIPGLSAMRMTDVPKEILDATTPFPTMLYRMGQVLPQATAVVSNSFEDIDPIVEGELHSKLRKFLDVGPFVLSPPPPLSDEHGCIPWLDKQETASVVYVSFGSMIRPPPHEITAIVNALDKAASPFLWSFRGDAQAELPREFLERRTRGKVVPWAPQLHVLGHRAVGAFVTHCGWNSVLESMIGGVPMVGRPFFGEQSMNARAVEDVWRIGVAVEGGAFTEEATADALERVLAGEEGKRMRERAGALKEMALKAVEPQGSSTRNFKALVEIVTG</sequence>
<evidence type="ECO:0000256" key="2">
    <source>
        <dbReference type="ARBA" id="ARBA00022679"/>
    </source>
</evidence>
<dbReference type="CDD" id="cd03784">
    <property type="entry name" value="GT1_Gtf-like"/>
    <property type="match status" value="1"/>
</dbReference>
<reference evidence="6" key="1">
    <citation type="submission" date="2025-08" db="UniProtKB">
        <authorList>
            <consortium name="RefSeq"/>
        </authorList>
    </citation>
    <scope>IDENTIFICATION</scope>
    <source>
        <tissue evidence="6">Leaf</tissue>
    </source>
</reference>
<organism evidence="5 6">
    <name type="scientific">Rhodamnia argentea</name>
    <dbReference type="NCBI Taxonomy" id="178133"/>
    <lineage>
        <taxon>Eukaryota</taxon>
        <taxon>Viridiplantae</taxon>
        <taxon>Streptophyta</taxon>
        <taxon>Embryophyta</taxon>
        <taxon>Tracheophyta</taxon>
        <taxon>Spermatophyta</taxon>
        <taxon>Magnoliopsida</taxon>
        <taxon>eudicotyledons</taxon>
        <taxon>Gunneridae</taxon>
        <taxon>Pentapetalae</taxon>
        <taxon>rosids</taxon>
        <taxon>malvids</taxon>
        <taxon>Myrtales</taxon>
        <taxon>Myrtaceae</taxon>
        <taxon>Myrtoideae</taxon>
        <taxon>Myrteae</taxon>
        <taxon>Australasian group</taxon>
        <taxon>Rhodamnia</taxon>
    </lineage>
</organism>
<evidence type="ECO:0000256" key="4">
    <source>
        <dbReference type="RuleBase" id="RU362057"/>
    </source>
</evidence>
<dbReference type="InterPro" id="IPR002213">
    <property type="entry name" value="UDP_glucos_trans"/>
</dbReference>
<dbReference type="EC" id="2.4.1.-" evidence="4"/>